<dbReference type="InterPro" id="IPR015590">
    <property type="entry name" value="Aldehyde_DH_dom"/>
</dbReference>
<protein>
    <recommendedName>
        <fullName evidence="3">Aldehyde dehydrogenase domain-containing protein</fullName>
    </recommendedName>
</protein>
<evidence type="ECO:0000259" key="3">
    <source>
        <dbReference type="Pfam" id="PF00171"/>
    </source>
</evidence>
<evidence type="ECO:0000256" key="1">
    <source>
        <dbReference type="ARBA" id="ARBA00023002"/>
    </source>
</evidence>
<feature type="domain" description="Aldehyde dehydrogenase" evidence="3">
    <location>
        <begin position="34"/>
        <end position="172"/>
    </location>
</feature>
<dbReference type="EMBL" id="LOCL01000036">
    <property type="protein sequence ID" value="KUF16775.1"/>
    <property type="molecule type" value="Genomic_DNA"/>
</dbReference>
<evidence type="ECO:0000256" key="2">
    <source>
        <dbReference type="SAM" id="MobiDB-lite"/>
    </source>
</evidence>
<dbReference type="Pfam" id="PF00171">
    <property type="entry name" value="Aldedh"/>
    <property type="match status" value="1"/>
</dbReference>
<feature type="region of interest" description="Disordered" evidence="2">
    <location>
        <begin position="140"/>
        <end position="168"/>
    </location>
</feature>
<keyword evidence="1" id="KW-0560">Oxidoreductase</keyword>
<name>A0A0W7X1U9_9ACTN</name>
<reference evidence="4 5" key="1">
    <citation type="submission" date="2015-12" db="EMBL/GenBank/DDBJ databases">
        <title>Draft genome sequence of Streptomyces silvensis ATCC 53525, a producer of novel hormone antagonists.</title>
        <authorList>
            <person name="Johnston C.W."/>
            <person name="Li Y."/>
            <person name="Magarvey N.A."/>
        </authorList>
    </citation>
    <scope>NUCLEOTIDE SEQUENCE [LARGE SCALE GENOMIC DNA]</scope>
    <source>
        <strain evidence="4 5">ATCC 53525</strain>
    </source>
</reference>
<feature type="region of interest" description="Disordered" evidence="2">
    <location>
        <begin position="208"/>
        <end position="272"/>
    </location>
</feature>
<gene>
    <name evidence="4" type="ORF">AT728_22900</name>
</gene>
<dbReference type="GO" id="GO:0016491">
    <property type="term" value="F:oxidoreductase activity"/>
    <property type="evidence" value="ECO:0007669"/>
    <property type="project" value="UniProtKB-KW"/>
</dbReference>
<dbReference type="InterPro" id="IPR016161">
    <property type="entry name" value="Ald_DH/histidinol_DH"/>
</dbReference>
<evidence type="ECO:0000313" key="5">
    <source>
        <dbReference type="Proteomes" id="UP000054804"/>
    </source>
</evidence>
<dbReference type="Gene3D" id="3.40.605.10">
    <property type="entry name" value="Aldehyde Dehydrogenase, Chain A, domain 1"/>
    <property type="match status" value="1"/>
</dbReference>
<dbReference type="AlphaFoldDB" id="A0A0W7X1U9"/>
<sequence length="272" mass="28492">MTRHTALVAGTAVATRHWMTGRRVDSAATFVDTAATFPDRSPGDGGLLAAVVRGTAAETDAAVAAAGEASPEWAATPREERARALHAGAAGATERLAEPARGETADNGSLPHAHLRSVMPRVAHHFRFFAGWSATLDRPDATTAGSAAPRHRNHASWNPAGPRAPITPADDPYLPVHYATLHLSKFLGDGPPGKRWVPIGVCRTADAEDHLRPGRAPADGVAATPGRPTSHIVNGPTPLRRDAGAQPTASREVHATALGGNRRDRSVRPARC</sequence>
<dbReference type="InterPro" id="IPR016162">
    <property type="entry name" value="Ald_DH_N"/>
</dbReference>
<feature type="compositionally biased region" description="Basic and acidic residues" evidence="2">
    <location>
        <begin position="95"/>
        <end position="104"/>
    </location>
</feature>
<dbReference type="PANTHER" id="PTHR11699">
    <property type="entry name" value="ALDEHYDE DEHYDROGENASE-RELATED"/>
    <property type="match status" value="1"/>
</dbReference>
<proteinExistence type="predicted"/>
<accession>A0A0W7X1U9</accession>
<dbReference type="Proteomes" id="UP000054804">
    <property type="component" value="Unassembled WGS sequence"/>
</dbReference>
<keyword evidence="5" id="KW-1185">Reference proteome</keyword>
<dbReference type="RefSeq" id="WP_058849045.1">
    <property type="nucleotide sequence ID" value="NZ_LOCL01000036.1"/>
</dbReference>
<dbReference type="SUPFAM" id="SSF53720">
    <property type="entry name" value="ALDH-like"/>
    <property type="match status" value="1"/>
</dbReference>
<dbReference type="STRING" id="1765722.AT728_22900"/>
<comment type="caution">
    <text evidence="4">The sequence shown here is derived from an EMBL/GenBank/DDBJ whole genome shotgun (WGS) entry which is preliminary data.</text>
</comment>
<feature type="region of interest" description="Disordered" evidence="2">
    <location>
        <begin position="88"/>
        <end position="109"/>
    </location>
</feature>
<evidence type="ECO:0000313" key="4">
    <source>
        <dbReference type="EMBL" id="KUF16775.1"/>
    </source>
</evidence>
<organism evidence="4 5">
    <name type="scientific">Streptomyces silvensis</name>
    <dbReference type="NCBI Taxonomy" id="1765722"/>
    <lineage>
        <taxon>Bacteria</taxon>
        <taxon>Bacillati</taxon>
        <taxon>Actinomycetota</taxon>
        <taxon>Actinomycetes</taxon>
        <taxon>Kitasatosporales</taxon>
        <taxon>Streptomycetaceae</taxon>
        <taxon>Streptomyces</taxon>
    </lineage>
</organism>
<feature type="compositionally biased region" description="Basic and acidic residues" evidence="2">
    <location>
        <begin position="261"/>
        <end position="272"/>
    </location>
</feature>